<reference evidence="2 3" key="1">
    <citation type="submission" date="2020-05" db="EMBL/GenBank/DDBJ databases">
        <title>Gimesia benthica sp. nov., a novel planctomycete isolated from a deep-sea water sample of the Northwest Indian Ocean.</title>
        <authorList>
            <person name="Wang J."/>
            <person name="Ruan C."/>
            <person name="Song L."/>
            <person name="Zhu Y."/>
            <person name="Li A."/>
            <person name="Zheng X."/>
            <person name="Wang L."/>
            <person name="Lu Z."/>
            <person name="Huang Y."/>
            <person name="Du W."/>
            <person name="Zhou Y."/>
            <person name="Huang L."/>
            <person name="Dai X."/>
        </authorList>
    </citation>
    <scope>NUCLEOTIDE SEQUENCE [LARGE SCALE GENOMIC DNA]</scope>
    <source>
        <strain evidence="2 3">YYQ-30</strain>
    </source>
</reference>
<keyword evidence="3" id="KW-1185">Reference proteome</keyword>
<protein>
    <recommendedName>
        <fullName evidence="1">Peptidase C45 hydrolase domain-containing protein</fullName>
    </recommendedName>
</protein>
<dbReference type="InterPro" id="IPR005079">
    <property type="entry name" value="Peptidase_C45_hydrolase"/>
</dbReference>
<dbReference type="InterPro" id="IPR047794">
    <property type="entry name" value="C45_proenzyme-like"/>
</dbReference>
<evidence type="ECO:0000313" key="3">
    <source>
        <dbReference type="Proteomes" id="UP000572377"/>
    </source>
</evidence>
<dbReference type="PANTHER" id="PTHR34180">
    <property type="entry name" value="PEPTIDASE C45"/>
    <property type="match status" value="1"/>
</dbReference>
<comment type="caution">
    <text evidence="2">The sequence shown here is derived from an EMBL/GenBank/DDBJ whole genome shotgun (WGS) entry which is preliminary data.</text>
</comment>
<feature type="domain" description="Peptidase C45 hydrolase" evidence="1">
    <location>
        <begin position="124"/>
        <end position="353"/>
    </location>
</feature>
<dbReference type="EMBL" id="JABFBC010000001">
    <property type="protein sequence ID" value="NNU79873.1"/>
    <property type="molecule type" value="Genomic_DNA"/>
</dbReference>
<dbReference type="Proteomes" id="UP000572377">
    <property type="component" value="Unassembled WGS sequence"/>
</dbReference>
<sequence length="365" mass="38165">MTGFAPRPAEPLVLRGDAFARGLGQAADRAVDPALVRAATLGRVAAARAEGVFDAQATAYVAAQRLFHDTHDQEGMAELAGIAQGFGLRVEDLFDHLHLGTLRDLKSGARLESDGCSAWAVSGGPDGPLVVKNRDYSGLHTGIQRVVLHEGTGIAGGRMLCLGSLGSPGAYSSGMNAAGLALADTQVAVRHHRVGWLRYFLMTRLLSRCLTVAEALAFLRGVPHAGGGTLLLADATGAVAAVELGASGPVVETAMPAFRTNHYVTPALAQDTLLPQGDRIAGNSHARRDLLARRLPGRDWDIASAAALMRTHATDAPDAAPLCQHGESEDSQTLSSAIYSCRLASLTYSEGNPCAGDWRRIALPG</sequence>
<dbReference type="RefSeq" id="WP_171323205.1">
    <property type="nucleotide sequence ID" value="NZ_JABFBC010000001.1"/>
</dbReference>
<name>A0A849L0T7_9RHOB</name>
<dbReference type="NCBIfam" id="NF040521">
    <property type="entry name" value="C45_proenzyme"/>
    <property type="match status" value="1"/>
</dbReference>
<evidence type="ECO:0000313" key="2">
    <source>
        <dbReference type="EMBL" id="NNU79873.1"/>
    </source>
</evidence>
<dbReference type="PANTHER" id="PTHR34180:SF1">
    <property type="entry name" value="BETA-ALANYL-DOPAMINE_CARCININE HYDROLASE"/>
    <property type="match status" value="1"/>
</dbReference>
<dbReference type="Gene3D" id="3.60.60.10">
    <property type="entry name" value="Penicillin V Acylase, Chain A"/>
    <property type="match status" value="1"/>
</dbReference>
<proteinExistence type="predicted"/>
<evidence type="ECO:0000259" key="1">
    <source>
        <dbReference type="Pfam" id="PF03417"/>
    </source>
</evidence>
<dbReference type="InterPro" id="IPR047801">
    <property type="entry name" value="Peptidase_C45"/>
</dbReference>
<organism evidence="2 3">
    <name type="scientific">Halovulum dunhuangense</name>
    <dbReference type="NCBI Taxonomy" id="1505036"/>
    <lineage>
        <taxon>Bacteria</taxon>
        <taxon>Pseudomonadati</taxon>
        <taxon>Pseudomonadota</taxon>
        <taxon>Alphaproteobacteria</taxon>
        <taxon>Rhodobacterales</taxon>
        <taxon>Paracoccaceae</taxon>
        <taxon>Halovulum</taxon>
    </lineage>
</organism>
<dbReference type="Pfam" id="PF03417">
    <property type="entry name" value="AAT"/>
    <property type="match status" value="1"/>
</dbReference>
<gene>
    <name evidence="2" type="ORF">HMH01_05395</name>
</gene>
<dbReference type="AlphaFoldDB" id="A0A849L0T7"/>
<accession>A0A849L0T7</accession>